<dbReference type="Pfam" id="PF13472">
    <property type="entry name" value="Lipase_GDSL_2"/>
    <property type="match status" value="1"/>
</dbReference>
<proteinExistence type="predicted"/>
<dbReference type="InterPro" id="IPR013830">
    <property type="entry name" value="SGNH_hydro"/>
</dbReference>
<comment type="caution">
    <text evidence="2">The sequence shown here is derived from an EMBL/GenBank/DDBJ whole genome shotgun (WGS) entry which is preliminary data.</text>
</comment>
<dbReference type="EMBL" id="QGDC01000004">
    <property type="protein sequence ID" value="RCH55327.1"/>
    <property type="molecule type" value="Genomic_DNA"/>
</dbReference>
<dbReference type="PANTHER" id="PTHR30383">
    <property type="entry name" value="THIOESTERASE 1/PROTEASE 1/LYSOPHOSPHOLIPASE L1"/>
    <property type="match status" value="1"/>
</dbReference>
<name>A0A367GPC2_9SPHI</name>
<dbReference type="GO" id="GO:0004622">
    <property type="term" value="F:phosphatidylcholine lysophospholipase activity"/>
    <property type="evidence" value="ECO:0007669"/>
    <property type="project" value="TreeGrafter"/>
</dbReference>
<organism evidence="2 3">
    <name type="scientific">Mucilaginibacter hurinus</name>
    <dbReference type="NCBI Taxonomy" id="2201324"/>
    <lineage>
        <taxon>Bacteria</taxon>
        <taxon>Pseudomonadati</taxon>
        <taxon>Bacteroidota</taxon>
        <taxon>Sphingobacteriia</taxon>
        <taxon>Sphingobacteriales</taxon>
        <taxon>Sphingobacteriaceae</taxon>
        <taxon>Mucilaginibacter</taxon>
    </lineage>
</organism>
<dbReference type="CDD" id="cd01834">
    <property type="entry name" value="SGNH_hydrolase_like_2"/>
    <property type="match status" value="1"/>
</dbReference>
<dbReference type="PANTHER" id="PTHR30383:SF5">
    <property type="entry name" value="SGNH HYDROLASE-TYPE ESTERASE DOMAIN-CONTAINING PROTEIN"/>
    <property type="match status" value="1"/>
</dbReference>
<reference evidence="2 3" key="1">
    <citation type="submission" date="2018-05" db="EMBL/GenBank/DDBJ databases">
        <title>Mucilaginibacter hurinus sp. nov., isolated from briquette warehouse soil.</title>
        <authorList>
            <person name="Choi L."/>
        </authorList>
    </citation>
    <scope>NUCLEOTIDE SEQUENCE [LARGE SCALE GENOMIC DNA]</scope>
    <source>
        <strain evidence="2 3">ZR32</strain>
    </source>
</reference>
<gene>
    <name evidence="2" type="ORF">DJ568_09100</name>
</gene>
<sequence length="497" mass="56238">MTTINPDYNTNTFSAKSNLRMRFNKCFTPLLLLLAVMAITQSCSNKTMRKSPAQQQTPTVKLFKKNDRVMFLGNSITHGGRYHNYIWLYYMTRFPDLRFTILNGGVAGDIIANINNRLQEDIFSKNPNIINLSFGMNDSGYFQYAMSDPAVASDKLVFKCDSAFKLVVAQLNQHPEIQKILMSGSPYDLETKVKKDKGWAPKPATFERIVQMQATAAKANRWPFVDIYHPMDRLNKDNQKVDSNFTLSGSGDRIHPESYGHLVWAYLYLCNQGLKGVPVADFTVDASQKRATAVNNCVIKNVTGTQNMLSFDYLAKSLPFPIDEELHNGDKQPASAALRYVPLMDDLNKEMLRVTNLDGKTYELKIDGKVMASFTAEDLAKGVNMAAIKTTPQYLQAMEILKKNEERGTVERETRSYAVQVYNFARAGGIKVDNDSASWAKMREMKKTNGWIDNDLYERGSNPATQKAWQDKMDSLVNEIYASNKPVNHKIQLVKIN</sequence>
<evidence type="ECO:0000259" key="1">
    <source>
        <dbReference type="Pfam" id="PF13472"/>
    </source>
</evidence>
<evidence type="ECO:0000313" key="3">
    <source>
        <dbReference type="Proteomes" id="UP000253209"/>
    </source>
</evidence>
<dbReference type="Gene3D" id="3.40.50.1110">
    <property type="entry name" value="SGNH hydrolase"/>
    <property type="match status" value="1"/>
</dbReference>
<dbReference type="AlphaFoldDB" id="A0A367GPC2"/>
<evidence type="ECO:0000313" key="2">
    <source>
        <dbReference type="EMBL" id="RCH55327.1"/>
    </source>
</evidence>
<dbReference type="SUPFAM" id="SSF52266">
    <property type="entry name" value="SGNH hydrolase"/>
    <property type="match status" value="1"/>
</dbReference>
<dbReference type="InterPro" id="IPR036514">
    <property type="entry name" value="SGNH_hydro_sf"/>
</dbReference>
<accession>A0A367GPC2</accession>
<dbReference type="RefSeq" id="WP_114004949.1">
    <property type="nucleotide sequence ID" value="NZ_QGDC01000004.1"/>
</dbReference>
<dbReference type="OrthoDB" id="9774205at2"/>
<dbReference type="InterPro" id="IPR051532">
    <property type="entry name" value="Ester_Hydrolysis_Enzymes"/>
</dbReference>
<protein>
    <recommendedName>
        <fullName evidence="1">SGNH hydrolase-type esterase domain-containing protein</fullName>
    </recommendedName>
</protein>
<dbReference type="Proteomes" id="UP000253209">
    <property type="component" value="Unassembled WGS sequence"/>
</dbReference>
<keyword evidence="3" id="KW-1185">Reference proteome</keyword>
<feature type="domain" description="SGNH hydrolase-type esterase" evidence="1">
    <location>
        <begin position="71"/>
        <end position="261"/>
    </location>
</feature>